<dbReference type="InterPro" id="IPR004107">
    <property type="entry name" value="Integrase_SAM-like_N"/>
</dbReference>
<evidence type="ECO:0000313" key="8">
    <source>
        <dbReference type="EMBL" id="TDY38764.1"/>
    </source>
</evidence>
<dbReference type="Gene3D" id="1.10.150.130">
    <property type="match status" value="1"/>
</dbReference>
<reference evidence="8 9" key="1">
    <citation type="submission" date="2019-03" db="EMBL/GenBank/DDBJ databases">
        <title>Genomic Encyclopedia of Type Strains, Phase IV (KMG-IV): sequencing the most valuable type-strain genomes for metagenomic binning, comparative biology and taxonomic classification.</title>
        <authorList>
            <person name="Goeker M."/>
        </authorList>
    </citation>
    <scope>NUCLEOTIDE SEQUENCE [LARGE SCALE GENOMIC DNA]</scope>
    <source>
        <strain evidence="8 9">DSM 17974</strain>
    </source>
</reference>
<evidence type="ECO:0000256" key="3">
    <source>
        <dbReference type="ARBA" id="ARBA00023125"/>
    </source>
</evidence>
<dbReference type="CDD" id="cd00397">
    <property type="entry name" value="DNA_BRE_C"/>
    <property type="match status" value="1"/>
</dbReference>
<evidence type="ECO:0000256" key="5">
    <source>
        <dbReference type="PROSITE-ProRule" id="PRU01248"/>
    </source>
</evidence>
<comment type="similarity">
    <text evidence="1">Belongs to the 'phage' integrase family.</text>
</comment>
<dbReference type="InterPro" id="IPR002104">
    <property type="entry name" value="Integrase_catalytic"/>
</dbReference>
<dbReference type="GO" id="GO:0006310">
    <property type="term" value="P:DNA recombination"/>
    <property type="evidence" value="ECO:0007669"/>
    <property type="project" value="UniProtKB-KW"/>
</dbReference>
<evidence type="ECO:0000313" key="9">
    <source>
        <dbReference type="Proteomes" id="UP000294581"/>
    </source>
</evidence>
<dbReference type="PROSITE" id="PS51898">
    <property type="entry name" value="TYR_RECOMBINASE"/>
    <property type="match status" value="1"/>
</dbReference>
<dbReference type="PANTHER" id="PTHR30349:SF41">
    <property type="entry name" value="INTEGRASE_RECOMBINASE PROTEIN MJ0367-RELATED"/>
    <property type="match status" value="1"/>
</dbReference>
<dbReference type="InterPro" id="IPR050090">
    <property type="entry name" value="Tyrosine_recombinase_XerCD"/>
</dbReference>
<dbReference type="PANTHER" id="PTHR30349">
    <property type="entry name" value="PHAGE INTEGRASE-RELATED"/>
    <property type="match status" value="1"/>
</dbReference>
<dbReference type="GO" id="GO:0003677">
    <property type="term" value="F:DNA binding"/>
    <property type="evidence" value="ECO:0007669"/>
    <property type="project" value="UniProtKB-UniRule"/>
</dbReference>
<sequence>MEDLIEEFSAFLSQSSKSQNTIKTYVLNVQQYLKWFRDTYGMDCKRLYRENILDYRNYLINVKRFKGKHLNAKTVNGYLSAMVAYNQFLAGKGTQDDVVVEKSDFMKVELDFANPCIISKSDVEKFRQEILESGDKRLYALATLLAYAGLRISEALNVKLTDLSLEAKEVVVRKGKGGKQRLVYLNSRIVAAIREYMKVRKPGSEYLFNSRETERVDRTVINKQFKRFSQVITPHTLRHFYATNALENGFSVHEVANQCGHKDLKVTLLYTNPSRSEMKRKAELL</sequence>
<dbReference type="Pfam" id="PF13495">
    <property type="entry name" value="Phage_int_SAM_4"/>
    <property type="match status" value="1"/>
</dbReference>
<dbReference type="InterPro" id="IPR010998">
    <property type="entry name" value="Integrase_recombinase_N"/>
</dbReference>
<feature type="domain" description="Tyr recombinase" evidence="6">
    <location>
        <begin position="113"/>
        <end position="283"/>
    </location>
</feature>
<dbReference type="InterPro" id="IPR011010">
    <property type="entry name" value="DNA_brk_join_enz"/>
</dbReference>
<dbReference type="SUPFAM" id="SSF56349">
    <property type="entry name" value="DNA breaking-rejoining enzymes"/>
    <property type="match status" value="1"/>
</dbReference>
<dbReference type="Gene3D" id="1.10.443.10">
    <property type="entry name" value="Intergrase catalytic core"/>
    <property type="match status" value="1"/>
</dbReference>
<dbReference type="InterPro" id="IPR013762">
    <property type="entry name" value="Integrase-like_cat_sf"/>
</dbReference>
<dbReference type="InterPro" id="IPR044068">
    <property type="entry name" value="CB"/>
</dbReference>
<protein>
    <submittedName>
        <fullName evidence="8">Integrase/recombinase XerD</fullName>
    </submittedName>
</protein>
<evidence type="ECO:0000259" key="6">
    <source>
        <dbReference type="PROSITE" id="PS51898"/>
    </source>
</evidence>
<keyword evidence="3 5" id="KW-0238">DNA-binding</keyword>
<dbReference type="AlphaFoldDB" id="A0A4V3HCX2"/>
<proteinExistence type="inferred from homology"/>
<feature type="domain" description="Core-binding (CB)" evidence="7">
    <location>
        <begin position="1"/>
        <end position="90"/>
    </location>
</feature>
<comment type="caution">
    <text evidence="8">The sequence shown here is derived from an EMBL/GenBank/DDBJ whole genome shotgun (WGS) entry which is preliminary data.</text>
</comment>
<dbReference type="Pfam" id="PF00589">
    <property type="entry name" value="Phage_integrase"/>
    <property type="match status" value="1"/>
</dbReference>
<dbReference type="RefSeq" id="WP_134161286.1">
    <property type="nucleotide sequence ID" value="NZ_BSUS01000001.1"/>
</dbReference>
<name>A0A4V3HCX2_9BACL</name>
<keyword evidence="2" id="KW-0229">DNA integration</keyword>
<dbReference type="Proteomes" id="UP000294581">
    <property type="component" value="Unassembled WGS sequence"/>
</dbReference>
<dbReference type="PROSITE" id="PS51900">
    <property type="entry name" value="CB"/>
    <property type="match status" value="1"/>
</dbReference>
<evidence type="ECO:0000256" key="4">
    <source>
        <dbReference type="ARBA" id="ARBA00023172"/>
    </source>
</evidence>
<keyword evidence="9" id="KW-1185">Reference proteome</keyword>
<dbReference type="EMBL" id="SORF01000033">
    <property type="protein sequence ID" value="TDY38764.1"/>
    <property type="molecule type" value="Genomic_DNA"/>
</dbReference>
<evidence type="ECO:0000256" key="2">
    <source>
        <dbReference type="ARBA" id="ARBA00022908"/>
    </source>
</evidence>
<dbReference type="GO" id="GO:0015074">
    <property type="term" value="P:DNA integration"/>
    <property type="evidence" value="ECO:0007669"/>
    <property type="project" value="UniProtKB-KW"/>
</dbReference>
<evidence type="ECO:0000256" key="1">
    <source>
        <dbReference type="ARBA" id="ARBA00008857"/>
    </source>
</evidence>
<gene>
    <name evidence="8" type="ORF">C7445_1335</name>
</gene>
<keyword evidence="4" id="KW-0233">DNA recombination</keyword>
<evidence type="ECO:0000259" key="7">
    <source>
        <dbReference type="PROSITE" id="PS51900"/>
    </source>
</evidence>
<organism evidence="8 9">
    <name type="scientific">Alicyclobacillus sacchari</name>
    <dbReference type="NCBI Taxonomy" id="392010"/>
    <lineage>
        <taxon>Bacteria</taxon>
        <taxon>Bacillati</taxon>
        <taxon>Bacillota</taxon>
        <taxon>Bacilli</taxon>
        <taxon>Bacillales</taxon>
        <taxon>Alicyclobacillaceae</taxon>
        <taxon>Alicyclobacillus</taxon>
    </lineage>
</organism>
<accession>A0A4V3HCX2</accession>
<dbReference type="OrthoDB" id="184666at2"/>